<dbReference type="SUPFAM" id="SSF48371">
    <property type="entry name" value="ARM repeat"/>
    <property type="match status" value="2"/>
</dbReference>
<keyword evidence="2" id="KW-1185">Reference proteome</keyword>
<dbReference type="Proteomes" id="UP000317421">
    <property type="component" value="Unassembled WGS sequence"/>
</dbReference>
<name>A0A5C6AF02_9BACT</name>
<sequence>MPISHRIASVIVAALGGAAYVWAEPVADYSTSIPKGVPAGAEIHLAADQPTFYLGENILLHYEVKNSGNEPIVVDWGGDYRGSPRLTRVRVIATDEAGQMVKDPTPDPRNLGGFCGRESIKPGGIFYSSVPVMRYCLFDKPGKYTIRVAHDLGWGGGDRGYGKIPNDDTRWASAEIELVMPGPDEAEQIVETMLRLPDQAGSMGEKQTPYVDFTCLRYPVFLPLLQRLIDKGDMRAFGGVALIPTVEATRAIVACLADNDEKVVDAAVSALGRRLPHPSLTDPPARQQGWSEGQRQRQLEMANQTWRDEFAEPIMVYARKALDATPRNGMRDNRMEAAADLAESVAQPEDMPTVVKALDRMLRRSQEVTVETPLIHGIIPNLQWAAAGILSRGGKAPQKPLSPGEIAVYLEALRNSVHIKGQSDKEDKEHGPALSPEFDAYARRWMEHPIAYVQRLAIENLSTPCPEWAIEPLRHRLFARDVGVQYAAVNTVGKTGDASFGPTLLELVRKSDDQWVVPSASDAATDVGVTRDQVLLAWAERLDRPDFENNFRTMNQLVSLIEHQGSGGNGNGPQPTSDERAGLKARWIAFIGRHSEAIRAGRVFKVDDPEIACDLIPSYFDIGVGGKRWPPP</sequence>
<gene>
    <name evidence="1" type="ORF">Pla108_20520</name>
</gene>
<dbReference type="OrthoDB" id="274756at2"/>
<dbReference type="InterPro" id="IPR011989">
    <property type="entry name" value="ARM-like"/>
</dbReference>
<protein>
    <submittedName>
        <fullName evidence="1">Uncharacterized protein</fullName>
    </submittedName>
</protein>
<comment type="caution">
    <text evidence="1">The sequence shown here is derived from an EMBL/GenBank/DDBJ whole genome shotgun (WGS) entry which is preliminary data.</text>
</comment>
<evidence type="ECO:0000313" key="1">
    <source>
        <dbReference type="EMBL" id="TWT97898.1"/>
    </source>
</evidence>
<proteinExistence type="predicted"/>
<evidence type="ECO:0000313" key="2">
    <source>
        <dbReference type="Proteomes" id="UP000317421"/>
    </source>
</evidence>
<dbReference type="InterPro" id="IPR016024">
    <property type="entry name" value="ARM-type_fold"/>
</dbReference>
<dbReference type="RefSeq" id="WP_146444790.1">
    <property type="nucleotide sequence ID" value="NZ_SJPR01000002.1"/>
</dbReference>
<dbReference type="EMBL" id="SJPR01000002">
    <property type="protein sequence ID" value="TWT97898.1"/>
    <property type="molecule type" value="Genomic_DNA"/>
</dbReference>
<organism evidence="1 2">
    <name type="scientific">Botrimarina colliarenosi</name>
    <dbReference type="NCBI Taxonomy" id="2528001"/>
    <lineage>
        <taxon>Bacteria</taxon>
        <taxon>Pseudomonadati</taxon>
        <taxon>Planctomycetota</taxon>
        <taxon>Planctomycetia</taxon>
        <taxon>Pirellulales</taxon>
        <taxon>Lacipirellulaceae</taxon>
        <taxon>Botrimarina</taxon>
    </lineage>
</organism>
<dbReference type="AlphaFoldDB" id="A0A5C6AF02"/>
<accession>A0A5C6AF02</accession>
<reference evidence="1 2" key="1">
    <citation type="submission" date="2019-02" db="EMBL/GenBank/DDBJ databases">
        <title>Deep-cultivation of Planctomycetes and their phenomic and genomic characterization uncovers novel biology.</title>
        <authorList>
            <person name="Wiegand S."/>
            <person name="Jogler M."/>
            <person name="Boedeker C."/>
            <person name="Pinto D."/>
            <person name="Vollmers J."/>
            <person name="Rivas-Marin E."/>
            <person name="Kohn T."/>
            <person name="Peeters S.H."/>
            <person name="Heuer A."/>
            <person name="Rast P."/>
            <person name="Oberbeckmann S."/>
            <person name="Bunk B."/>
            <person name="Jeske O."/>
            <person name="Meyerdierks A."/>
            <person name="Storesund J.E."/>
            <person name="Kallscheuer N."/>
            <person name="Luecker S."/>
            <person name="Lage O.M."/>
            <person name="Pohl T."/>
            <person name="Merkel B.J."/>
            <person name="Hornburger P."/>
            <person name="Mueller R.-W."/>
            <person name="Bruemmer F."/>
            <person name="Labrenz M."/>
            <person name="Spormann A.M."/>
            <person name="Op Den Camp H."/>
            <person name="Overmann J."/>
            <person name="Amann R."/>
            <person name="Jetten M.S.M."/>
            <person name="Mascher T."/>
            <person name="Medema M.H."/>
            <person name="Devos D.P."/>
            <person name="Kaster A.-K."/>
            <person name="Ovreas L."/>
            <person name="Rohde M."/>
            <person name="Galperin M.Y."/>
            <person name="Jogler C."/>
        </authorList>
    </citation>
    <scope>NUCLEOTIDE SEQUENCE [LARGE SCALE GENOMIC DNA]</scope>
    <source>
        <strain evidence="1 2">Pla108</strain>
    </source>
</reference>
<dbReference type="Gene3D" id="1.25.10.10">
    <property type="entry name" value="Leucine-rich Repeat Variant"/>
    <property type="match status" value="1"/>
</dbReference>